<comment type="similarity">
    <text evidence="2">Belongs to the methyl-accepting chemotaxis (MCP) protein family.</text>
</comment>
<keyword evidence="4" id="KW-0812">Transmembrane</keyword>
<feature type="domain" description="Methyl-accepting transducer" evidence="5">
    <location>
        <begin position="380"/>
        <end position="609"/>
    </location>
</feature>
<dbReference type="OrthoDB" id="3289104at2"/>
<dbReference type="GO" id="GO:0006935">
    <property type="term" value="P:chemotaxis"/>
    <property type="evidence" value="ECO:0007669"/>
    <property type="project" value="UniProtKB-KW"/>
</dbReference>
<protein>
    <recommendedName>
        <fullName evidence="9">Chemotaxis protein</fullName>
    </recommendedName>
</protein>
<dbReference type="RefSeq" id="WP_046144737.1">
    <property type="nucleotide sequence ID" value="NZ_LAJG01000048.1"/>
</dbReference>
<name>A0A0F5L133_9HYPH</name>
<dbReference type="PROSITE" id="PS50111">
    <property type="entry name" value="CHEMOTAXIS_TRANSDUC_2"/>
    <property type="match status" value="1"/>
</dbReference>
<dbReference type="Pfam" id="PF00672">
    <property type="entry name" value="HAMP"/>
    <property type="match status" value="1"/>
</dbReference>
<evidence type="ECO:0000256" key="2">
    <source>
        <dbReference type="ARBA" id="ARBA00029447"/>
    </source>
</evidence>
<dbReference type="GO" id="GO:0007165">
    <property type="term" value="P:signal transduction"/>
    <property type="evidence" value="ECO:0007669"/>
    <property type="project" value="UniProtKB-KW"/>
</dbReference>
<keyword evidence="3" id="KW-0807">Transducer</keyword>
<evidence type="ECO:0000256" key="3">
    <source>
        <dbReference type="PROSITE-ProRule" id="PRU00284"/>
    </source>
</evidence>
<proteinExistence type="inferred from homology"/>
<organism evidence="7 8">
    <name type="scientific">Devosia soli</name>
    <dbReference type="NCBI Taxonomy" id="361041"/>
    <lineage>
        <taxon>Bacteria</taxon>
        <taxon>Pseudomonadati</taxon>
        <taxon>Pseudomonadota</taxon>
        <taxon>Alphaproteobacteria</taxon>
        <taxon>Hyphomicrobiales</taxon>
        <taxon>Devosiaceae</taxon>
        <taxon>Devosia</taxon>
    </lineage>
</organism>
<dbReference type="PROSITE" id="PS50885">
    <property type="entry name" value="HAMP"/>
    <property type="match status" value="2"/>
</dbReference>
<gene>
    <name evidence="7" type="ORF">VW35_19415</name>
</gene>
<feature type="domain" description="HAMP" evidence="6">
    <location>
        <begin position="288"/>
        <end position="330"/>
    </location>
</feature>
<dbReference type="STRING" id="361041.VW35_19415"/>
<dbReference type="CDD" id="cd06225">
    <property type="entry name" value="HAMP"/>
    <property type="match status" value="1"/>
</dbReference>
<dbReference type="InterPro" id="IPR004089">
    <property type="entry name" value="MCPsignal_dom"/>
</dbReference>
<dbReference type="SMART" id="SM00283">
    <property type="entry name" value="MA"/>
    <property type="match status" value="1"/>
</dbReference>
<evidence type="ECO:0000259" key="5">
    <source>
        <dbReference type="PROSITE" id="PS50111"/>
    </source>
</evidence>
<dbReference type="InterPro" id="IPR003660">
    <property type="entry name" value="HAMP_dom"/>
</dbReference>
<keyword evidence="4" id="KW-1133">Transmembrane helix</keyword>
<keyword evidence="8" id="KW-1185">Reference proteome</keyword>
<evidence type="ECO:0000256" key="1">
    <source>
        <dbReference type="ARBA" id="ARBA00022500"/>
    </source>
</evidence>
<keyword evidence="4" id="KW-0472">Membrane</keyword>
<evidence type="ECO:0000313" key="8">
    <source>
        <dbReference type="Proteomes" id="UP000033514"/>
    </source>
</evidence>
<dbReference type="PANTHER" id="PTHR43531:SF11">
    <property type="entry name" value="METHYL-ACCEPTING CHEMOTAXIS PROTEIN 3"/>
    <property type="match status" value="1"/>
</dbReference>
<dbReference type="AlphaFoldDB" id="A0A0F5L133"/>
<accession>A0A0F5L133</accession>
<dbReference type="Pfam" id="PF00015">
    <property type="entry name" value="MCPsignal"/>
    <property type="match status" value="1"/>
</dbReference>
<dbReference type="EMBL" id="LAJG01000048">
    <property type="protein sequence ID" value="KKB75919.1"/>
    <property type="molecule type" value="Genomic_DNA"/>
</dbReference>
<reference evidence="7 8" key="1">
    <citation type="submission" date="2015-03" db="EMBL/GenBank/DDBJ databases">
        <authorList>
            <person name="Hassan Y.I."/>
            <person name="Lepp D."/>
            <person name="Zhou T."/>
        </authorList>
    </citation>
    <scope>NUCLEOTIDE SEQUENCE [LARGE SCALE GENOMIC DNA]</scope>
    <source>
        <strain evidence="7 8">GH2-10</strain>
    </source>
</reference>
<dbReference type="Gene3D" id="1.10.8.500">
    <property type="entry name" value="HAMP domain in histidine kinase"/>
    <property type="match status" value="1"/>
</dbReference>
<dbReference type="Gene3D" id="1.10.287.950">
    <property type="entry name" value="Methyl-accepting chemotaxis protein"/>
    <property type="match status" value="1"/>
</dbReference>
<dbReference type="PANTHER" id="PTHR43531">
    <property type="entry name" value="PROTEIN ICFG"/>
    <property type="match status" value="1"/>
</dbReference>
<dbReference type="SUPFAM" id="SSF58104">
    <property type="entry name" value="Methyl-accepting chemotaxis protein (MCP) signaling domain"/>
    <property type="match status" value="1"/>
</dbReference>
<evidence type="ECO:0000313" key="7">
    <source>
        <dbReference type="EMBL" id="KKB75919.1"/>
    </source>
</evidence>
<dbReference type="Proteomes" id="UP000033514">
    <property type="component" value="Unassembled WGS sequence"/>
</dbReference>
<dbReference type="GO" id="GO:0016020">
    <property type="term" value="C:membrane"/>
    <property type="evidence" value="ECO:0007669"/>
    <property type="project" value="InterPro"/>
</dbReference>
<sequence length="665" mass="70884">MRIRGKVLSIVGIMGVVAALITGIGLYVVAEYDHQISRLDNSSKRALYGETMNRLVTAVVMESRGIYAAADTEKAGQFAEGILARLDDIDRVIAEWRPLIEAENLAPFEAMAAKAAEFRTFRAETARLGQNVSPADANAQGNNEDNRANRKAFQAEIDGIVAADLERYQTIQNEIVGFENTMRLLMLGTAGIGILLGAAAALYLGSAQLSRPIGKLTGAMRDLAEGKFETEVPGGNRADEIGEMAQAVQVFKDNGIKIAAMTAQEQAAALRAGARAKTMEIFQAEFDDVVEAAMAGDFSRSITTRFEDEDITRIARNFNAMVSSVQTGLADAGSVLAALADTDLTQRMTGTHQGAFLELQTDMNRVADTLTDVVTRLRTTSRGVKVATGEILAGANDLSERTTRQAATIEETSATMEQLAATVTENAKRAQRGSTTAEAVTQSAVESGAVMDEATLAMGRITTASEKISNIIGMIDDIAFQTNLLALNASVEAARAGEAGKGFAVVAVEVRRLAQSAAEASSDVKALIEQSAREVDGGARLVSDAAGKLSTMLEALRANSAMMAEIARESGQQAQAIDEVTVAVRQMDEMTQHNAALVEQTNAAIEQTEARANELDTIVDVFRLKDGHIDQDKPQTRKSTPAPKAAKVQYLSHGNAAVAADWDEF</sequence>
<evidence type="ECO:0000256" key="4">
    <source>
        <dbReference type="SAM" id="Phobius"/>
    </source>
</evidence>
<feature type="domain" description="HAMP" evidence="6">
    <location>
        <begin position="207"/>
        <end position="260"/>
    </location>
</feature>
<feature type="transmembrane region" description="Helical" evidence="4">
    <location>
        <begin position="7"/>
        <end position="30"/>
    </location>
</feature>
<dbReference type="SMART" id="SM00304">
    <property type="entry name" value="HAMP"/>
    <property type="match status" value="2"/>
</dbReference>
<dbReference type="InterPro" id="IPR051310">
    <property type="entry name" value="MCP_chemotaxis"/>
</dbReference>
<evidence type="ECO:0000259" key="6">
    <source>
        <dbReference type="PROSITE" id="PS50885"/>
    </source>
</evidence>
<dbReference type="Pfam" id="PF18947">
    <property type="entry name" value="HAMP_2"/>
    <property type="match status" value="1"/>
</dbReference>
<keyword evidence="1" id="KW-0145">Chemotaxis</keyword>
<dbReference type="PATRIC" id="fig|361041.3.peg.3300"/>
<evidence type="ECO:0008006" key="9">
    <source>
        <dbReference type="Google" id="ProtNLM"/>
    </source>
</evidence>
<comment type="caution">
    <text evidence="7">The sequence shown here is derived from an EMBL/GenBank/DDBJ whole genome shotgun (WGS) entry which is preliminary data.</text>
</comment>
<dbReference type="SUPFAM" id="SSF158472">
    <property type="entry name" value="HAMP domain-like"/>
    <property type="match status" value="1"/>
</dbReference>